<evidence type="ECO:0000259" key="1">
    <source>
        <dbReference type="Pfam" id="PF03372"/>
    </source>
</evidence>
<dbReference type="RefSeq" id="WP_173285938.1">
    <property type="nucleotide sequence ID" value="NZ_CP054020.1"/>
</dbReference>
<organism evidence="2 3">
    <name type="scientific">Thiomicrorhabdus xiamenensis</name>
    <dbReference type="NCBI Taxonomy" id="2739063"/>
    <lineage>
        <taxon>Bacteria</taxon>
        <taxon>Pseudomonadati</taxon>
        <taxon>Pseudomonadota</taxon>
        <taxon>Gammaproteobacteria</taxon>
        <taxon>Thiotrichales</taxon>
        <taxon>Piscirickettsiaceae</taxon>
        <taxon>Thiomicrorhabdus</taxon>
    </lineage>
</organism>
<dbReference type="Pfam" id="PF03372">
    <property type="entry name" value="Exo_endo_phos"/>
    <property type="match status" value="1"/>
</dbReference>
<keyword evidence="2" id="KW-0540">Nuclease</keyword>
<keyword evidence="2" id="KW-0378">Hydrolase</keyword>
<dbReference type="InterPro" id="IPR005135">
    <property type="entry name" value="Endo/exonuclease/phosphatase"/>
</dbReference>
<reference evidence="2 3" key="1">
    <citation type="submission" date="2020-05" db="EMBL/GenBank/DDBJ databases">
        <title>Thiomicrorhabdus sediminis sp.nov. and Thiomicrorhabdus xiamenensis sp.nov., novel sulfur-oxidizing bacteria isolated from coastal sediment.</title>
        <authorList>
            <person name="Liu X."/>
        </authorList>
    </citation>
    <scope>NUCLEOTIDE SEQUENCE [LARGE SCALE GENOMIC DNA]</scope>
    <source>
        <strain evidence="2 3">G2</strain>
    </source>
</reference>
<keyword evidence="3" id="KW-1185">Reference proteome</keyword>
<keyword evidence="2" id="KW-0255">Endonuclease</keyword>
<sequence>MFKPKLTLISHAGTSLDADAVLPNPFRLLTWNLQKTDFSHYTHRPIEQLLEIETPHLLSMQEAAIFPMQNRFFNLPFIMAPNIETRRRHFGVLTACRFAMSAQHQLLTRSRELGWTTHKTALVTEHRLSDGQVLTHINIHAINFVPNRLFQRELTLLWSLISEKSGPMIVSGDFNTWNKTRVAILENAVRQLGLLQVVYPDVTPIKTLNRQILDYVFYRGLSVESARAFDVKAISDHNPLEVVFSL</sequence>
<evidence type="ECO:0000313" key="3">
    <source>
        <dbReference type="Proteomes" id="UP000504724"/>
    </source>
</evidence>
<dbReference type="InterPro" id="IPR036691">
    <property type="entry name" value="Endo/exonu/phosph_ase_sf"/>
</dbReference>
<dbReference type="AlphaFoldDB" id="A0A7D4P5M4"/>
<feature type="domain" description="Endonuclease/exonuclease/phosphatase" evidence="1">
    <location>
        <begin position="29"/>
        <end position="237"/>
    </location>
</feature>
<name>A0A7D4P5M4_9GAMM</name>
<dbReference type="Proteomes" id="UP000504724">
    <property type="component" value="Chromosome"/>
</dbReference>
<dbReference type="SUPFAM" id="SSF56219">
    <property type="entry name" value="DNase I-like"/>
    <property type="match status" value="1"/>
</dbReference>
<dbReference type="GO" id="GO:0004527">
    <property type="term" value="F:exonuclease activity"/>
    <property type="evidence" value="ECO:0007669"/>
    <property type="project" value="UniProtKB-KW"/>
</dbReference>
<gene>
    <name evidence="2" type="ORF">HQN79_09535</name>
</gene>
<keyword evidence="2" id="KW-0269">Exonuclease</keyword>
<accession>A0A7D4P5M4</accession>
<evidence type="ECO:0000313" key="2">
    <source>
        <dbReference type="EMBL" id="QKI89795.1"/>
    </source>
</evidence>
<dbReference type="GO" id="GO:0004519">
    <property type="term" value="F:endonuclease activity"/>
    <property type="evidence" value="ECO:0007669"/>
    <property type="project" value="UniProtKB-KW"/>
</dbReference>
<dbReference type="Gene3D" id="3.60.10.10">
    <property type="entry name" value="Endonuclease/exonuclease/phosphatase"/>
    <property type="match status" value="1"/>
</dbReference>
<dbReference type="EMBL" id="CP054020">
    <property type="protein sequence ID" value="QKI89795.1"/>
    <property type="molecule type" value="Genomic_DNA"/>
</dbReference>
<proteinExistence type="predicted"/>
<dbReference type="KEGG" id="txa:HQN79_09535"/>
<dbReference type="NCBIfam" id="NF003842">
    <property type="entry name" value="PRK05421.1-4"/>
    <property type="match status" value="1"/>
</dbReference>
<protein>
    <submittedName>
        <fullName evidence="2">Endonuclease/exonuclease/phosphatase family protein</fullName>
    </submittedName>
</protein>